<gene>
    <name evidence="4" type="ORF">F5050DRAFT_226317</name>
</gene>
<dbReference type="InterPro" id="IPR051975">
    <property type="entry name" value="mtLSU_mL45"/>
</dbReference>
<evidence type="ECO:0000256" key="3">
    <source>
        <dbReference type="ARBA" id="ARBA00023128"/>
    </source>
</evidence>
<evidence type="ECO:0000256" key="1">
    <source>
        <dbReference type="ARBA" id="ARBA00004173"/>
    </source>
</evidence>
<keyword evidence="5" id="KW-1185">Reference proteome</keyword>
<sequence>MGLMGALRMPLHLCTSSSTKPTSWVAPLRKILLENYISVQQALAKHDKEELSRLTQLPYYQETEKLVKKGKANTYVWTLQGETSPAKIISIRSTEGHLGSAPPPYGNRLLVNALVKFDTEQSLEIYDAQGNALHTPEPGASKKGSRVPAKKYRLTEYYVFEKRMYYNTPWQIKERLYPKPGKQPLL</sequence>
<dbReference type="EMBL" id="MU790637">
    <property type="protein sequence ID" value="KAJ3995834.1"/>
    <property type="molecule type" value="Genomic_DNA"/>
</dbReference>
<dbReference type="Gene3D" id="3.10.450.240">
    <property type="match status" value="1"/>
</dbReference>
<organism evidence="4 5">
    <name type="scientific">Lentinula boryana</name>
    <dbReference type="NCBI Taxonomy" id="40481"/>
    <lineage>
        <taxon>Eukaryota</taxon>
        <taxon>Fungi</taxon>
        <taxon>Dikarya</taxon>
        <taxon>Basidiomycota</taxon>
        <taxon>Agaricomycotina</taxon>
        <taxon>Agaricomycetes</taxon>
        <taxon>Agaricomycetidae</taxon>
        <taxon>Agaricales</taxon>
        <taxon>Marasmiineae</taxon>
        <taxon>Omphalotaceae</taxon>
        <taxon>Lentinula</taxon>
    </lineage>
</organism>
<dbReference type="PANTHER" id="PTHR28554:SF1">
    <property type="entry name" value="LARGE RIBOSOMAL SUBUNIT PROTEIN ML45"/>
    <property type="match status" value="1"/>
</dbReference>
<evidence type="ECO:0000313" key="4">
    <source>
        <dbReference type="EMBL" id="KAJ3995834.1"/>
    </source>
</evidence>
<proteinExistence type="predicted"/>
<comment type="subcellular location">
    <subcellularLocation>
        <location evidence="1">Mitochondrion</location>
    </subcellularLocation>
</comment>
<comment type="caution">
    <text evidence="4">The sequence shown here is derived from an EMBL/GenBank/DDBJ whole genome shotgun (WGS) entry which is preliminary data.</text>
</comment>
<dbReference type="Proteomes" id="UP001163828">
    <property type="component" value="Unassembled WGS sequence"/>
</dbReference>
<protein>
    <submittedName>
        <fullName evidence="4">Uncharacterized protein</fullName>
    </submittedName>
</protein>
<keyword evidence="2" id="KW-0809">Transit peptide</keyword>
<name>A0ABQ8QBE0_9AGAR</name>
<dbReference type="PANTHER" id="PTHR28554">
    <property type="entry name" value="39S RIBOSOMAL PROTEIN L45, MITOCHONDRIAL"/>
    <property type="match status" value="1"/>
</dbReference>
<reference evidence="4" key="1">
    <citation type="submission" date="2022-08" db="EMBL/GenBank/DDBJ databases">
        <authorList>
            <consortium name="DOE Joint Genome Institute"/>
            <person name="Min B."/>
            <person name="Riley R."/>
            <person name="Sierra-Patev S."/>
            <person name="Naranjo-Ortiz M."/>
            <person name="Looney B."/>
            <person name="Konkel Z."/>
            <person name="Slot J.C."/>
            <person name="Sakamoto Y."/>
            <person name="Steenwyk J.L."/>
            <person name="Rokas A."/>
            <person name="Carro J."/>
            <person name="Camarero S."/>
            <person name="Ferreira P."/>
            <person name="Molpeceres G."/>
            <person name="Ruiz-Duenas F.J."/>
            <person name="Serrano A."/>
            <person name="Henrissat B."/>
            <person name="Drula E."/>
            <person name="Hughes K.W."/>
            <person name="Mata J.L."/>
            <person name="Ishikawa N.K."/>
            <person name="Vargas-Isla R."/>
            <person name="Ushijima S."/>
            <person name="Smith C.A."/>
            <person name="Ahrendt S."/>
            <person name="Andreopoulos W."/>
            <person name="He G."/>
            <person name="Labutti K."/>
            <person name="Lipzen A."/>
            <person name="Ng V."/>
            <person name="Sandor L."/>
            <person name="Barry K."/>
            <person name="Martinez A.T."/>
            <person name="Xiao Y."/>
            <person name="Gibbons J.G."/>
            <person name="Terashima K."/>
            <person name="Hibbett D.S."/>
            <person name="Grigoriev I.V."/>
        </authorList>
    </citation>
    <scope>NUCLEOTIDE SEQUENCE</scope>
    <source>
        <strain evidence="4">TFB10827</strain>
    </source>
</reference>
<keyword evidence="3" id="KW-0496">Mitochondrion</keyword>
<accession>A0ABQ8QBE0</accession>
<evidence type="ECO:0000313" key="5">
    <source>
        <dbReference type="Proteomes" id="UP001163828"/>
    </source>
</evidence>
<evidence type="ECO:0000256" key="2">
    <source>
        <dbReference type="ARBA" id="ARBA00022946"/>
    </source>
</evidence>